<evidence type="ECO:0000313" key="2">
    <source>
        <dbReference type="Proteomes" id="UP001332243"/>
    </source>
</evidence>
<proteinExistence type="predicted"/>
<sequence length="221" mass="23777">MASGPDVPVTVLPIGLFVGSFPGDVDDDAELRHEVRRGADIHALSDEEFVAWVAAHGTDGTPDGGPPSRSLLERELRTQDVVDPAPILDGLLDRGLLVTVPTDEAAAVDFARTHRVVPTMYGLGNSPEEPDLYSIGLIGSEQLRVTRAVFELWAWSEVDDNLWSACESFAEQERDAGGDDPELCDPRRVLTGFLVALTGLLATEAAHLDVVRGNSVLEGLR</sequence>
<dbReference type="EMBL" id="JAZGQK010000007">
    <property type="protein sequence ID" value="MEE6258882.1"/>
    <property type="molecule type" value="Genomic_DNA"/>
</dbReference>
<evidence type="ECO:0000313" key="1">
    <source>
        <dbReference type="EMBL" id="MEE6258882.1"/>
    </source>
</evidence>
<accession>A0ABU7RQW8</accession>
<dbReference type="RefSeq" id="WP_331214004.1">
    <property type="nucleotide sequence ID" value="NZ_JAZGQK010000007.1"/>
</dbReference>
<keyword evidence="2" id="KW-1185">Reference proteome</keyword>
<protein>
    <submittedName>
        <fullName evidence="1">Uncharacterized protein</fullName>
    </submittedName>
</protein>
<comment type="caution">
    <text evidence="1">The sequence shown here is derived from an EMBL/GenBank/DDBJ whole genome shotgun (WGS) entry which is preliminary data.</text>
</comment>
<name>A0ABU7RQW8_9ACTN</name>
<gene>
    <name evidence="1" type="ORF">V1633_10310</name>
</gene>
<dbReference type="Proteomes" id="UP001332243">
    <property type="component" value="Unassembled WGS sequence"/>
</dbReference>
<reference evidence="1 2" key="1">
    <citation type="submission" date="2024-01" db="EMBL/GenBank/DDBJ databases">
        <title>Genome insights into Plantactinospora sonchi sp. nov.</title>
        <authorList>
            <person name="Wang L."/>
        </authorList>
    </citation>
    <scope>NUCLEOTIDE SEQUENCE [LARGE SCALE GENOMIC DNA]</scope>
    <source>
        <strain evidence="1 2">NEAU-QY2</strain>
    </source>
</reference>
<organism evidence="1 2">
    <name type="scientific">Plantactinospora sonchi</name>
    <dbReference type="NCBI Taxonomy" id="1544735"/>
    <lineage>
        <taxon>Bacteria</taxon>
        <taxon>Bacillati</taxon>
        <taxon>Actinomycetota</taxon>
        <taxon>Actinomycetes</taxon>
        <taxon>Micromonosporales</taxon>
        <taxon>Micromonosporaceae</taxon>
        <taxon>Plantactinospora</taxon>
    </lineage>
</organism>